<dbReference type="Gene3D" id="3.60.20.10">
    <property type="entry name" value="Glutamine Phosphoribosylpyrophosphate, subunit 1, domain 1"/>
    <property type="match status" value="1"/>
</dbReference>
<dbReference type="InterPro" id="IPR029055">
    <property type="entry name" value="Ntn_hydrolases_N"/>
</dbReference>
<dbReference type="EMBL" id="BAABYW010000001">
    <property type="protein sequence ID" value="GAA6408622.1"/>
    <property type="molecule type" value="Genomic_DNA"/>
</dbReference>
<reference evidence="4 5" key="1">
    <citation type="submission" date="2024-04" db="EMBL/GenBank/DDBJ databases">
        <title>Defined microbial consortia suppress multidrug-resistant proinflammatory Enterobacteriaceae via ecological control.</title>
        <authorList>
            <person name="Furuichi M."/>
            <person name="Kawaguchi T."/>
            <person name="Pust M."/>
            <person name="Yasuma K."/>
            <person name="Plichta D."/>
            <person name="Hasegawa N."/>
            <person name="Ohya T."/>
            <person name="Bhattarai S."/>
            <person name="Sasajima S."/>
            <person name="Aoto Y."/>
            <person name="Tuganbaev T."/>
            <person name="Yaginuma M."/>
            <person name="Ueda M."/>
            <person name="Okahashi N."/>
            <person name="Amafuji K."/>
            <person name="Kiridooshi Y."/>
            <person name="Sugita K."/>
            <person name="Strazar M."/>
            <person name="Skelly A."/>
            <person name="Suda W."/>
            <person name="Hattori M."/>
            <person name="Nakamoto N."/>
            <person name="Caballero S."/>
            <person name="Norman J."/>
            <person name="Olle B."/>
            <person name="Tanoue T."/>
            <person name="Arita M."/>
            <person name="Bucci V."/>
            <person name="Atarashi K."/>
            <person name="Xavier R."/>
            <person name="Honda K."/>
        </authorList>
    </citation>
    <scope>NUCLEOTIDE SEQUENCE [LARGE SCALE GENOMIC DNA]</scope>
    <source>
        <strain evidence="5">k04-0078-D8-1</strain>
    </source>
</reference>
<dbReference type="Proteomes" id="UP001600943">
    <property type="component" value="Unassembled WGS sequence"/>
</dbReference>
<dbReference type="PANTHER" id="PTHR10937">
    <property type="entry name" value="GLUCOSAMINE--FRUCTOSE-6-PHOSPHATE AMINOTRANSFERASE, ISOMERIZING"/>
    <property type="match status" value="1"/>
</dbReference>
<dbReference type="SUPFAM" id="SSF56235">
    <property type="entry name" value="N-terminal nucleophile aminohydrolases (Ntn hydrolases)"/>
    <property type="match status" value="1"/>
</dbReference>
<evidence type="ECO:0000313" key="5">
    <source>
        <dbReference type="Proteomes" id="UP001600943"/>
    </source>
</evidence>
<comment type="catalytic activity">
    <reaction evidence="1">
        <text>D-fructose 6-phosphate + L-glutamine = D-glucosamine 6-phosphate + L-glutamate</text>
        <dbReference type="Rhea" id="RHEA:13237"/>
        <dbReference type="ChEBI" id="CHEBI:29985"/>
        <dbReference type="ChEBI" id="CHEBI:58359"/>
        <dbReference type="ChEBI" id="CHEBI:58725"/>
        <dbReference type="ChEBI" id="CHEBI:61527"/>
        <dbReference type="EC" id="2.6.1.16"/>
    </reaction>
</comment>
<organism evidence="4 5">
    <name type="scientific">Blautia hominis</name>
    <dbReference type="NCBI Taxonomy" id="2025493"/>
    <lineage>
        <taxon>Bacteria</taxon>
        <taxon>Bacillati</taxon>
        <taxon>Bacillota</taxon>
        <taxon>Clostridia</taxon>
        <taxon>Lachnospirales</taxon>
        <taxon>Lachnospiraceae</taxon>
        <taxon>Blautia</taxon>
    </lineage>
</organism>
<comment type="caution">
    <text evidence="4">The sequence shown here is derived from an EMBL/GenBank/DDBJ whole genome shotgun (WGS) entry which is preliminary data.</text>
</comment>
<evidence type="ECO:0000256" key="2">
    <source>
        <dbReference type="ARBA" id="ARBA00012916"/>
    </source>
</evidence>
<accession>A0ABQ0BAZ6</accession>
<evidence type="ECO:0000256" key="1">
    <source>
        <dbReference type="ARBA" id="ARBA00001031"/>
    </source>
</evidence>
<evidence type="ECO:0000313" key="4">
    <source>
        <dbReference type="EMBL" id="GAA6408622.1"/>
    </source>
</evidence>
<gene>
    <name evidence="4" type="ORF">K040078D81_27390</name>
</gene>
<name>A0ABQ0BAZ6_9FIRM</name>
<proteinExistence type="predicted"/>
<dbReference type="PANTHER" id="PTHR10937:SF0">
    <property type="entry name" value="GLUTAMINE--FRUCTOSE-6-PHOSPHATE TRANSAMINASE (ISOMERIZING)"/>
    <property type="match status" value="1"/>
</dbReference>
<dbReference type="EC" id="2.6.1.16" evidence="2"/>
<sequence length="94" mass="11087">MDYYFEKYNLSPIDAIAKTMVRVRGSYALELMFRDYPGEIWVGRKDSLMIIGIADCKTYVASDVSAILKYTRKHGMLVWLCSMCWKRWQISRCE</sequence>
<keyword evidence="5" id="KW-1185">Reference proteome</keyword>
<evidence type="ECO:0000256" key="3">
    <source>
        <dbReference type="ARBA" id="ARBA00016090"/>
    </source>
</evidence>
<protein>
    <recommendedName>
        <fullName evidence="3">Glutamine--fructose-6-phosphate aminotransferase [isomerizing]</fullName>
        <ecNumber evidence="2">2.6.1.16</ecNumber>
    </recommendedName>
</protein>